<evidence type="ECO:0000313" key="2">
    <source>
        <dbReference type="EMBL" id="MEI2456320.1"/>
    </source>
</evidence>
<dbReference type="RefSeq" id="WP_336132393.1">
    <property type="nucleotide sequence ID" value="NZ_CP159925.1"/>
</dbReference>
<reference evidence="2 4" key="1">
    <citation type="submission" date="2024-02" db="EMBL/GenBank/DDBJ databases">
        <title>Lysobacter Genome Sequencing and Mining.</title>
        <authorList>
            <person name="Bierman J."/>
            <person name="Walker M.C."/>
        </authorList>
    </citation>
    <scope>NUCLEOTIDE SEQUENCE [LARGE SCALE GENOMIC DNA]</scope>
    <source>
        <strain evidence="2 4">PB6250</strain>
    </source>
</reference>
<gene>
    <name evidence="3" type="ORF">ABU614_00075</name>
    <name evidence="2" type="ORF">V2J18_16780</name>
</gene>
<name>A0AAU8MUE4_9GAMM</name>
<accession>A0AAU8MUE4</accession>
<keyword evidence="4" id="KW-1185">Reference proteome</keyword>
<sequence length="167" mass="18166">MAPQDAGPKPLPARRAQQRPAQVGIAADGGSLQIATAVRTFALPIDQIFADPVRRIERVAILGQEDRGERFDLLLRVEASSDPDAERGRCRKGREVTLQNLAFDAQGGTVGNSAVIVSCLNRIRLAGERRLRDGRTEYALSQRLPDGSHMEANLVYDLSHPGGDTEL</sequence>
<evidence type="ECO:0000313" key="4">
    <source>
        <dbReference type="Proteomes" id="UP001387215"/>
    </source>
</evidence>
<dbReference type="AlphaFoldDB" id="A0AAU8MUE4"/>
<reference evidence="3" key="2">
    <citation type="submission" date="2024-06" db="EMBL/GenBank/DDBJ databases">
        <authorList>
            <person name="Li S."/>
        </authorList>
    </citation>
    <scope>NUCLEOTIDE SEQUENCE</scope>
    <source>
        <strain evidence="3">SR10</strain>
    </source>
</reference>
<proteinExistence type="predicted"/>
<organism evidence="3">
    <name type="scientific">Lysobacter firmicutimachus</name>
    <dbReference type="NCBI Taxonomy" id="1792846"/>
    <lineage>
        <taxon>Bacteria</taxon>
        <taxon>Pseudomonadati</taxon>
        <taxon>Pseudomonadota</taxon>
        <taxon>Gammaproteobacteria</taxon>
        <taxon>Lysobacterales</taxon>
        <taxon>Lysobacteraceae</taxon>
        <taxon>Lysobacter</taxon>
    </lineage>
</organism>
<dbReference type="EMBL" id="JBANDL010000002">
    <property type="protein sequence ID" value="MEI2456320.1"/>
    <property type="molecule type" value="Genomic_DNA"/>
</dbReference>
<protein>
    <submittedName>
        <fullName evidence="3">Uncharacterized protein</fullName>
    </submittedName>
</protein>
<evidence type="ECO:0000256" key="1">
    <source>
        <dbReference type="SAM" id="MobiDB-lite"/>
    </source>
</evidence>
<dbReference type="EMBL" id="CP159925">
    <property type="protein sequence ID" value="XCO75235.1"/>
    <property type="molecule type" value="Genomic_DNA"/>
</dbReference>
<dbReference type="Proteomes" id="UP001387215">
    <property type="component" value="Unassembled WGS sequence"/>
</dbReference>
<feature type="region of interest" description="Disordered" evidence="1">
    <location>
        <begin position="1"/>
        <end position="20"/>
    </location>
</feature>
<evidence type="ECO:0000313" key="3">
    <source>
        <dbReference type="EMBL" id="XCO75235.1"/>
    </source>
</evidence>